<keyword evidence="3" id="KW-1185">Reference proteome</keyword>
<protein>
    <recommendedName>
        <fullName evidence="4">CUE domain-containing protein</fullName>
    </recommendedName>
</protein>
<dbReference type="AlphaFoldDB" id="A0AAN8Q345"/>
<evidence type="ECO:0000313" key="3">
    <source>
        <dbReference type="Proteomes" id="UP001347796"/>
    </source>
</evidence>
<feature type="region of interest" description="Disordered" evidence="1">
    <location>
        <begin position="191"/>
        <end position="253"/>
    </location>
</feature>
<evidence type="ECO:0000313" key="2">
    <source>
        <dbReference type="EMBL" id="KAK6196301.1"/>
    </source>
</evidence>
<reference evidence="2 3" key="1">
    <citation type="submission" date="2024-01" db="EMBL/GenBank/DDBJ databases">
        <title>The genome of the rayed Mediterranean limpet Patella caerulea (Linnaeus, 1758).</title>
        <authorList>
            <person name="Anh-Thu Weber A."/>
            <person name="Halstead-Nussloch G."/>
        </authorList>
    </citation>
    <scope>NUCLEOTIDE SEQUENCE [LARGE SCALE GENOMIC DNA]</scope>
    <source>
        <strain evidence="2">AATW-2023a</strain>
        <tissue evidence="2">Whole specimen</tissue>
    </source>
</reference>
<feature type="compositionally biased region" description="Basic and acidic residues" evidence="1">
    <location>
        <begin position="203"/>
        <end position="253"/>
    </location>
</feature>
<evidence type="ECO:0008006" key="4">
    <source>
        <dbReference type="Google" id="ProtNLM"/>
    </source>
</evidence>
<dbReference type="EMBL" id="JAZGQO010000001">
    <property type="protein sequence ID" value="KAK6196301.1"/>
    <property type="molecule type" value="Genomic_DNA"/>
</dbReference>
<name>A0AAN8Q345_PATCE</name>
<dbReference type="Proteomes" id="UP001347796">
    <property type="component" value="Unassembled WGS sequence"/>
</dbReference>
<comment type="caution">
    <text evidence="2">The sequence shown here is derived from an EMBL/GenBank/DDBJ whole genome shotgun (WGS) entry which is preliminary data.</text>
</comment>
<feature type="region of interest" description="Disordered" evidence="1">
    <location>
        <begin position="65"/>
        <end position="86"/>
    </location>
</feature>
<dbReference type="PANTHER" id="PTHR22529:SF1">
    <property type="entry name" value="EPITHELIAL-STROMAL INTERACTION PROTEIN 1"/>
    <property type="match status" value="1"/>
</dbReference>
<proteinExistence type="predicted"/>
<feature type="region of interest" description="Disordered" evidence="1">
    <location>
        <begin position="98"/>
        <end position="143"/>
    </location>
</feature>
<feature type="region of interest" description="Disordered" evidence="1">
    <location>
        <begin position="17"/>
        <end position="48"/>
    </location>
</feature>
<sequence>MKTKLKLGYKLYNAEMSSTQSTKTASVTGRGSGRSTSKRGRGSVIKRGNRTSTIIVNNRHPAVSVGARTAPTTSLPTVSPSVSGRTNRVRVANTRKTMYDGDTGASNIDRLGGNSDNQNNDSRPENRISHGSGFTVISPNEKKRREINQQAQKNMLTYEKHKEESRLQHVSYVGTAGGGLITEREARQRAAMNHSKAAFNSRLKRESVRAAAKQQEEAVYEQRKQGARKQAELNEQRERENEKRRKERMKDDMRRTNSAFLDRLEAGNRSSKINSGAIKSNSDCNYLNHGDYQRDDLDRLQVMFPDYSRNHLSDIIEQMGSLELAVDLLSEN</sequence>
<dbReference type="InterPro" id="IPR026185">
    <property type="entry name" value="EPSTI1"/>
</dbReference>
<accession>A0AAN8Q345</accession>
<dbReference type="PANTHER" id="PTHR22529">
    <property type="entry name" value="EPITHELIAL-STROMAL INTERACTION PROTEIN 1"/>
    <property type="match status" value="1"/>
</dbReference>
<gene>
    <name evidence="2" type="ORF">SNE40_001551</name>
</gene>
<feature type="compositionally biased region" description="Low complexity" evidence="1">
    <location>
        <begin position="69"/>
        <end position="83"/>
    </location>
</feature>
<evidence type="ECO:0000256" key="1">
    <source>
        <dbReference type="SAM" id="MobiDB-lite"/>
    </source>
</evidence>
<organism evidence="2 3">
    <name type="scientific">Patella caerulea</name>
    <name type="common">Rayed Mediterranean limpet</name>
    <dbReference type="NCBI Taxonomy" id="87958"/>
    <lineage>
        <taxon>Eukaryota</taxon>
        <taxon>Metazoa</taxon>
        <taxon>Spiralia</taxon>
        <taxon>Lophotrochozoa</taxon>
        <taxon>Mollusca</taxon>
        <taxon>Gastropoda</taxon>
        <taxon>Patellogastropoda</taxon>
        <taxon>Patelloidea</taxon>
        <taxon>Patellidae</taxon>
        <taxon>Patella</taxon>
    </lineage>
</organism>
<dbReference type="CDD" id="cd14279">
    <property type="entry name" value="CUE"/>
    <property type="match status" value="1"/>
</dbReference>
<feature type="compositionally biased region" description="Low complexity" evidence="1">
    <location>
        <begin position="26"/>
        <end position="35"/>
    </location>
</feature>